<protein>
    <submittedName>
        <fullName evidence="2">Uncharacterized protein</fullName>
    </submittedName>
</protein>
<dbReference type="EMBL" id="WIQZ01000010">
    <property type="protein sequence ID" value="KAF3142832.1"/>
    <property type="molecule type" value="Genomic_DNA"/>
</dbReference>
<proteinExistence type="predicted"/>
<gene>
    <name evidence="2" type="ORF">TWF102_004122</name>
    <name evidence="3" type="ORF">TWF703_000336</name>
</gene>
<evidence type="ECO:0000256" key="1">
    <source>
        <dbReference type="SAM" id="SignalP"/>
    </source>
</evidence>
<evidence type="ECO:0000313" key="5">
    <source>
        <dbReference type="Proteomes" id="UP000480548"/>
    </source>
</evidence>
<name>A0A7C8JDD8_ORBOL</name>
<keyword evidence="1" id="KW-0732">Signal</keyword>
<dbReference type="Proteomes" id="UP000480548">
    <property type="component" value="Unassembled WGS sequence"/>
</dbReference>
<feature type="signal peptide" evidence="1">
    <location>
        <begin position="1"/>
        <end position="18"/>
    </location>
</feature>
<evidence type="ECO:0000313" key="3">
    <source>
        <dbReference type="EMBL" id="KAF3142832.1"/>
    </source>
</evidence>
<accession>A0A7C8JDD8</accession>
<evidence type="ECO:0000313" key="2">
    <source>
        <dbReference type="EMBL" id="KAF3112726.1"/>
    </source>
</evidence>
<dbReference type="AlphaFoldDB" id="A0A7C8JDD8"/>
<reference evidence="4 5" key="1">
    <citation type="submission" date="2019-06" db="EMBL/GenBank/DDBJ databases">
        <authorList>
            <person name="Palmer J.M."/>
        </authorList>
    </citation>
    <scope>NUCLEOTIDE SEQUENCE [LARGE SCALE GENOMIC DNA]</scope>
    <source>
        <strain evidence="2 4">TWF102</strain>
        <strain evidence="3 5">TWF703</strain>
    </source>
</reference>
<feature type="chain" id="PRO_5036398086" evidence="1">
    <location>
        <begin position="19"/>
        <end position="120"/>
    </location>
</feature>
<organism evidence="2 4">
    <name type="scientific">Orbilia oligospora</name>
    <name type="common">Nematode-trapping fungus</name>
    <name type="synonym">Arthrobotrys oligospora</name>
    <dbReference type="NCBI Taxonomy" id="2813651"/>
    <lineage>
        <taxon>Eukaryota</taxon>
        <taxon>Fungi</taxon>
        <taxon>Dikarya</taxon>
        <taxon>Ascomycota</taxon>
        <taxon>Pezizomycotina</taxon>
        <taxon>Orbiliomycetes</taxon>
        <taxon>Orbiliales</taxon>
        <taxon>Orbiliaceae</taxon>
        <taxon>Orbilia</taxon>
    </lineage>
</organism>
<dbReference type="Proteomes" id="UP000475325">
    <property type="component" value="Unassembled WGS sequence"/>
</dbReference>
<evidence type="ECO:0000313" key="4">
    <source>
        <dbReference type="Proteomes" id="UP000475325"/>
    </source>
</evidence>
<comment type="caution">
    <text evidence="2">The sequence shown here is derived from an EMBL/GenBank/DDBJ whole genome shotgun (WGS) entry which is preliminary data.</text>
</comment>
<dbReference type="EMBL" id="WIQW01000002">
    <property type="protein sequence ID" value="KAF3112726.1"/>
    <property type="molecule type" value="Genomic_DNA"/>
</dbReference>
<sequence length="120" mass="13472">MALSLMTLEVLSAVLTSSQSVLRTQNFTTYSFICAKQYGSKWKNHTVEVLKIRIVPSQSPYPNPDRMPLDPCYRIPTTIKPASAEGIEEDSWKISFLLSSSLFDETSMRYINPGDHEPGA</sequence>